<evidence type="ECO:0000259" key="3">
    <source>
        <dbReference type="SMART" id="SM00822"/>
    </source>
</evidence>
<evidence type="ECO:0000256" key="1">
    <source>
        <dbReference type="ARBA" id="ARBA00006484"/>
    </source>
</evidence>
<dbReference type="SMART" id="SM00822">
    <property type="entry name" value="PKS_KR"/>
    <property type="match status" value="1"/>
</dbReference>
<dbReference type="InterPro" id="IPR002347">
    <property type="entry name" value="SDR_fam"/>
</dbReference>
<sequence>MTTPLEAKVALVTGGSRGIGAAIAARLAADGATVAFSYARAADVAADLGKTLQARGLRAQAFQADQADPASCTRLVNEVVTTFGPLDILVNSAGVYQTGAIDDPERDDAVFAEQLQTNVVGVVATTRAAVLNFNDGGRIVSIGTTGAAQAPFPGLGDYVATKAALAAYTRAWSRDLGPRRITVNIVAPGAVNTDMNPADGPNGDFQKSLNSLNRFADPSEVAALVAFLTGPEAGFITGTTVNIDGGLSA</sequence>
<dbReference type="FunFam" id="3.40.50.720:FF:000084">
    <property type="entry name" value="Short-chain dehydrogenase reductase"/>
    <property type="match status" value="1"/>
</dbReference>
<dbReference type="Gene3D" id="3.40.50.720">
    <property type="entry name" value="NAD(P)-binding Rossmann-like Domain"/>
    <property type="match status" value="1"/>
</dbReference>
<geneLocation type="plasmid" evidence="5">
    <name>pjcm18538 dna</name>
</geneLocation>
<comment type="similarity">
    <text evidence="1">Belongs to the short-chain dehydrogenases/reductases (SDR) family.</text>
</comment>
<keyword evidence="5" id="KW-1185">Reference proteome</keyword>
<dbReference type="AlphaFoldDB" id="A0A7I7S099"/>
<proteinExistence type="inferred from homology"/>
<gene>
    <name evidence="4" type="ORF">MARA_37150</name>
</gene>
<dbReference type="KEGG" id="marz:MARA_37150"/>
<dbReference type="RefSeq" id="WP_163919749.1">
    <property type="nucleotide sequence ID" value="NZ_AP022593.1"/>
</dbReference>
<dbReference type="EMBL" id="AP022593">
    <property type="protein sequence ID" value="BBY50247.1"/>
    <property type="molecule type" value="Genomic_DNA"/>
</dbReference>
<reference evidence="4 5" key="1">
    <citation type="journal article" date="2019" name="Emerg. Microbes Infect.">
        <title>Comprehensive subspecies identification of 175 nontuberculous mycobacteria species based on 7547 genomic profiles.</title>
        <authorList>
            <person name="Matsumoto Y."/>
            <person name="Kinjo T."/>
            <person name="Motooka D."/>
            <person name="Nabeya D."/>
            <person name="Jung N."/>
            <person name="Uechi K."/>
            <person name="Horii T."/>
            <person name="Iida T."/>
            <person name="Fujita J."/>
            <person name="Nakamura S."/>
        </authorList>
    </citation>
    <scope>NUCLEOTIDE SEQUENCE [LARGE SCALE GENOMIC DNA]</scope>
    <source>
        <strain evidence="4 5">JCM 18538</strain>
    </source>
</reference>
<dbReference type="PRINTS" id="PR00081">
    <property type="entry name" value="GDHRDH"/>
</dbReference>
<feature type="domain" description="Ketoreductase" evidence="3">
    <location>
        <begin position="8"/>
        <end position="194"/>
    </location>
</feature>
<evidence type="ECO:0000313" key="4">
    <source>
        <dbReference type="EMBL" id="BBY50247.1"/>
    </source>
</evidence>
<dbReference type="InterPro" id="IPR057326">
    <property type="entry name" value="KR_dom"/>
</dbReference>
<dbReference type="PANTHER" id="PTHR43639">
    <property type="entry name" value="OXIDOREDUCTASE, SHORT-CHAIN DEHYDROGENASE/REDUCTASE FAMILY (AFU_ORTHOLOGUE AFUA_5G02870)"/>
    <property type="match status" value="1"/>
</dbReference>
<dbReference type="SUPFAM" id="SSF51735">
    <property type="entry name" value="NAD(P)-binding Rossmann-fold domains"/>
    <property type="match status" value="1"/>
</dbReference>
<protein>
    <submittedName>
        <fullName evidence="4">Oxidoreductase</fullName>
    </submittedName>
</protein>
<keyword evidence="2" id="KW-0560">Oxidoreductase</keyword>
<dbReference type="PRINTS" id="PR00080">
    <property type="entry name" value="SDRFAMILY"/>
</dbReference>
<dbReference type="InterPro" id="IPR036291">
    <property type="entry name" value="NAD(P)-bd_dom_sf"/>
</dbReference>
<dbReference type="Pfam" id="PF13561">
    <property type="entry name" value="adh_short_C2"/>
    <property type="match status" value="1"/>
</dbReference>
<dbReference type="Proteomes" id="UP000467428">
    <property type="component" value="Chromosome"/>
</dbReference>
<dbReference type="GO" id="GO:0016491">
    <property type="term" value="F:oxidoreductase activity"/>
    <property type="evidence" value="ECO:0007669"/>
    <property type="project" value="UniProtKB-KW"/>
</dbReference>
<organism evidence="4 5">
    <name type="scientific">Mycolicibacterium arabiense</name>
    <dbReference type="NCBI Taxonomy" id="1286181"/>
    <lineage>
        <taxon>Bacteria</taxon>
        <taxon>Bacillati</taxon>
        <taxon>Actinomycetota</taxon>
        <taxon>Actinomycetes</taxon>
        <taxon>Mycobacteriales</taxon>
        <taxon>Mycobacteriaceae</taxon>
        <taxon>Mycolicibacterium</taxon>
    </lineage>
</organism>
<evidence type="ECO:0000313" key="5">
    <source>
        <dbReference type="Proteomes" id="UP000467428"/>
    </source>
</evidence>
<accession>A0A7I7S099</accession>
<dbReference type="PANTHER" id="PTHR43639:SF1">
    <property type="entry name" value="SHORT-CHAIN DEHYDROGENASE_REDUCTASE FAMILY PROTEIN"/>
    <property type="match status" value="1"/>
</dbReference>
<evidence type="ECO:0000256" key="2">
    <source>
        <dbReference type="ARBA" id="ARBA00023002"/>
    </source>
</evidence>
<name>A0A7I7S099_9MYCO</name>